<keyword evidence="2" id="KW-1185">Reference proteome</keyword>
<name>A0ABV9Q583_9BACL</name>
<accession>A0ABV9Q583</accession>
<reference evidence="2" key="1">
    <citation type="journal article" date="2019" name="Int. J. Syst. Evol. Microbiol.">
        <title>The Global Catalogue of Microorganisms (GCM) 10K type strain sequencing project: providing services to taxonomists for standard genome sequencing and annotation.</title>
        <authorList>
            <consortium name="The Broad Institute Genomics Platform"/>
            <consortium name="The Broad Institute Genome Sequencing Center for Infectious Disease"/>
            <person name="Wu L."/>
            <person name="Ma J."/>
        </authorList>
    </citation>
    <scope>NUCLEOTIDE SEQUENCE [LARGE SCALE GENOMIC DNA]</scope>
    <source>
        <strain evidence="2">WYCCWR 12678</strain>
    </source>
</reference>
<comment type="caution">
    <text evidence="1">The sequence shown here is derived from an EMBL/GenBank/DDBJ whole genome shotgun (WGS) entry which is preliminary data.</text>
</comment>
<evidence type="ECO:0000313" key="2">
    <source>
        <dbReference type="Proteomes" id="UP001596002"/>
    </source>
</evidence>
<gene>
    <name evidence="1" type="ORF">ACFO8Q_17190</name>
</gene>
<proteinExistence type="predicted"/>
<dbReference type="EMBL" id="JBHSHC010000116">
    <property type="protein sequence ID" value="MFC4769068.1"/>
    <property type="molecule type" value="Genomic_DNA"/>
</dbReference>
<protein>
    <submittedName>
        <fullName evidence="1">Uncharacterized protein</fullName>
    </submittedName>
</protein>
<organism evidence="1 2">
    <name type="scientific">Effusibacillus consociatus</name>
    <dbReference type="NCBI Taxonomy" id="1117041"/>
    <lineage>
        <taxon>Bacteria</taxon>
        <taxon>Bacillati</taxon>
        <taxon>Bacillota</taxon>
        <taxon>Bacilli</taxon>
        <taxon>Bacillales</taxon>
        <taxon>Alicyclobacillaceae</taxon>
        <taxon>Effusibacillus</taxon>
    </lineage>
</organism>
<dbReference type="Proteomes" id="UP001596002">
    <property type="component" value="Unassembled WGS sequence"/>
</dbReference>
<evidence type="ECO:0000313" key="1">
    <source>
        <dbReference type="EMBL" id="MFC4769068.1"/>
    </source>
</evidence>
<sequence length="97" mass="10803">MGLIAREIEKAGIPTVTLSSALDITEKVRPPRTVFVNYPLGHTAGKPNDPTDQTNILRKALSLLETGEPGQITRIDVTWTDPEWNTHLPKYQKAIQQ</sequence>